<feature type="transmembrane region" description="Helical" evidence="1">
    <location>
        <begin position="91"/>
        <end position="109"/>
    </location>
</feature>
<proteinExistence type="predicted"/>
<evidence type="ECO:0000256" key="1">
    <source>
        <dbReference type="SAM" id="Phobius"/>
    </source>
</evidence>
<name>A0ABS8GEQ4_9ALTE</name>
<feature type="transmembrane region" description="Helical" evidence="1">
    <location>
        <begin position="199"/>
        <end position="221"/>
    </location>
</feature>
<keyword evidence="3" id="KW-1185">Reference proteome</keyword>
<feature type="transmembrane region" description="Helical" evidence="1">
    <location>
        <begin position="170"/>
        <end position="193"/>
    </location>
</feature>
<evidence type="ECO:0000313" key="2">
    <source>
        <dbReference type="EMBL" id="MCC2618264.1"/>
    </source>
</evidence>
<organism evidence="2 3">
    <name type="scientific">Fluctibacter halophilus</name>
    <dbReference type="NCBI Taxonomy" id="226011"/>
    <lineage>
        <taxon>Bacteria</taxon>
        <taxon>Pseudomonadati</taxon>
        <taxon>Pseudomonadota</taxon>
        <taxon>Gammaproteobacteria</taxon>
        <taxon>Alteromonadales</taxon>
        <taxon>Alteromonadaceae</taxon>
        <taxon>Fluctibacter</taxon>
    </lineage>
</organism>
<keyword evidence="1" id="KW-0812">Transmembrane</keyword>
<reference evidence="2 3" key="1">
    <citation type="submission" date="2021-10" db="EMBL/GenBank/DDBJ databases">
        <title>Draft genome of Aestuariibacter halophilus JC2043.</title>
        <authorList>
            <person name="Emsley S.A."/>
            <person name="Pfannmuller K.M."/>
            <person name="Ushijima B."/>
            <person name="Saw J.H."/>
            <person name="Videau P."/>
        </authorList>
    </citation>
    <scope>NUCLEOTIDE SEQUENCE [LARGE SCALE GENOMIC DNA]</scope>
    <source>
        <strain evidence="2 3">JC2043</strain>
    </source>
</reference>
<dbReference type="Proteomes" id="UP001520878">
    <property type="component" value="Unassembled WGS sequence"/>
</dbReference>
<keyword evidence="1" id="KW-1133">Transmembrane helix</keyword>
<feature type="transmembrane region" description="Helical" evidence="1">
    <location>
        <begin position="36"/>
        <end position="53"/>
    </location>
</feature>
<feature type="transmembrane region" description="Helical" evidence="1">
    <location>
        <begin position="129"/>
        <end position="150"/>
    </location>
</feature>
<evidence type="ECO:0000313" key="3">
    <source>
        <dbReference type="Proteomes" id="UP001520878"/>
    </source>
</evidence>
<gene>
    <name evidence="2" type="ORF">LJ739_18550</name>
</gene>
<protein>
    <submittedName>
        <fullName evidence="2">Uncharacterized protein</fullName>
    </submittedName>
</protein>
<dbReference type="RefSeq" id="WP_229163017.1">
    <property type="nucleotide sequence ID" value="NZ_JAJEWP010000009.1"/>
</dbReference>
<accession>A0ABS8GEQ4</accession>
<dbReference type="EMBL" id="JAJEWP010000009">
    <property type="protein sequence ID" value="MCC2618264.1"/>
    <property type="molecule type" value="Genomic_DNA"/>
</dbReference>
<feature type="transmembrane region" description="Helical" evidence="1">
    <location>
        <begin position="7"/>
        <end position="24"/>
    </location>
</feature>
<keyword evidence="1" id="KW-0472">Membrane</keyword>
<sequence>MKRGYLPLAYLIGGLLLNVWLGNLSTDTQARFSRDFNAALAFPIITAFCWWSIGHLRQVAYQKLYQVTINLQQPHRFATFSQHLHVVLRRCRWLGLGSGTVIAFTYMWVEGLLNLSGFHRQFVLNLMAWVFWMMALWLICHIILVTSLVIRRFLSARDIDLFSVGKLQPVSDLVLVHVSHTLGVLILVPLFWLGKDIPWTDVVITTGLITLLVLYVFWPVINVHQLIGIKKRQAVQRLNQSIRDLFAHSQPGKGRLTDDRERLRELSSLISAKAELNNQSEWPINLPQGIRTLLISIAVPLSWAAGSMVETLIGYLQGL</sequence>
<comment type="caution">
    <text evidence="2">The sequence shown here is derived from an EMBL/GenBank/DDBJ whole genome shotgun (WGS) entry which is preliminary data.</text>
</comment>